<dbReference type="HOGENOM" id="CLU_038143_1_0_0"/>
<dbReference type="RefSeq" id="WP_012579739.1">
    <property type="nucleotide sequence ID" value="NC_011653.1"/>
</dbReference>
<dbReference type="Gene3D" id="3.90.550.10">
    <property type="entry name" value="Spore Coat Polysaccharide Biosynthesis Protein SpsA, Chain A"/>
    <property type="match status" value="1"/>
</dbReference>
<feature type="domain" description="Glycosyltransferase 2-like" evidence="7">
    <location>
        <begin position="36"/>
        <end position="159"/>
    </location>
</feature>
<dbReference type="STRING" id="484019.THA_702"/>
<dbReference type="InterPro" id="IPR029044">
    <property type="entry name" value="Nucleotide-diphossugar_trans"/>
</dbReference>
<keyword evidence="5 6" id="KW-0472">Membrane</keyword>
<evidence type="ECO:0000256" key="6">
    <source>
        <dbReference type="SAM" id="Phobius"/>
    </source>
</evidence>
<feature type="transmembrane region" description="Helical" evidence="6">
    <location>
        <begin position="290"/>
        <end position="309"/>
    </location>
</feature>
<evidence type="ECO:0000256" key="4">
    <source>
        <dbReference type="ARBA" id="ARBA00022679"/>
    </source>
</evidence>
<keyword evidence="6" id="KW-0812">Transmembrane</keyword>
<evidence type="ECO:0000256" key="1">
    <source>
        <dbReference type="ARBA" id="ARBA00004236"/>
    </source>
</evidence>
<protein>
    <submittedName>
        <fullName evidence="8">Glycosyl transferase, group 2 family protein</fullName>
    </submittedName>
</protein>
<feature type="transmembrane region" description="Helical" evidence="6">
    <location>
        <begin position="160"/>
        <end position="179"/>
    </location>
</feature>
<dbReference type="EMBL" id="CP001185">
    <property type="protein sequence ID" value="ACJ75173.1"/>
    <property type="molecule type" value="Genomic_DNA"/>
</dbReference>
<dbReference type="CAZy" id="GT2">
    <property type="family name" value="Glycosyltransferase Family 2"/>
</dbReference>
<dbReference type="Pfam" id="PF00535">
    <property type="entry name" value="Glycos_transf_2"/>
    <property type="match status" value="1"/>
</dbReference>
<evidence type="ECO:0000256" key="3">
    <source>
        <dbReference type="ARBA" id="ARBA00022676"/>
    </source>
</evidence>
<keyword evidence="9" id="KW-1185">Reference proteome</keyword>
<organism evidence="8 9">
    <name type="scientific">Thermosipho africanus (strain TCF52B)</name>
    <dbReference type="NCBI Taxonomy" id="484019"/>
    <lineage>
        <taxon>Bacteria</taxon>
        <taxon>Thermotogati</taxon>
        <taxon>Thermotogota</taxon>
        <taxon>Thermotogae</taxon>
        <taxon>Thermotogales</taxon>
        <taxon>Fervidobacteriaceae</taxon>
        <taxon>Thermosipho</taxon>
    </lineage>
</organism>
<keyword evidence="6" id="KW-1133">Transmembrane helix</keyword>
<dbReference type="PANTHER" id="PTHR43646:SF2">
    <property type="entry name" value="GLYCOSYLTRANSFERASE 2-LIKE DOMAIN-CONTAINING PROTEIN"/>
    <property type="match status" value="1"/>
</dbReference>
<dbReference type="KEGG" id="taf:THA_702"/>
<dbReference type="OrthoDB" id="9806525at2"/>
<gene>
    <name evidence="8" type="ordered locus">THA_702</name>
</gene>
<evidence type="ECO:0000313" key="8">
    <source>
        <dbReference type="EMBL" id="ACJ75173.1"/>
    </source>
</evidence>
<evidence type="ECO:0000256" key="5">
    <source>
        <dbReference type="ARBA" id="ARBA00023136"/>
    </source>
</evidence>
<keyword evidence="4 8" id="KW-0808">Transferase</keyword>
<dbReference type="InterPro" id="IPR001173">
    <property type="entry name" value="Glyco_trans_2-like"/>
</dbReference>
<dbReference type="eggNOG" id="COG1215">
    <property type="taxonomic scope" value="Bacteria"/>
</dbReference>
<keyword evidence="2" id="KW-1003">Cell membrane</keyword>
<evidence type="ECO:0000259" key="7">
    <source>
        <dbReference type="Pfam" id="PF00535"/>
    </source>
</evidence>
<keyword evidence="3" id="KW-0328">Glycosyltransferase</keyword>
<dbReference type="Proteomes" id="UP000002453">
    <property type="component" value="Chromosome"/>
</dbReference>
<evidence type="ECO:0000256" key="2">
    <source>
        <dbReference type="ARBA" id="ARBA00022475"/>
    </source>
</evidence>
<dbReference type="GO" id="GO:0005886">
    <property type="term" value="C:plasma membrane"/>
    <property type="evidence" value="ECO:0007669"/>
    <property type="project" value="UniProtKB-SubCell"/>
</dbReference>
<reference evidence="8 9" key="1">
    <citation type="journal article" date="2009" name="J. Bacteriol.">
        <title>The genome of Thermosipho africanus TCF52B: lateral genetic connections to the Firmicutes and Archaea.</title>
        <authorList>
            <person name="Nesboe C.L."/>
            <person name="Bapteste E."/>
            <person name="Curtis B."/>
            <person name="Dahle H."/>
            <person name="Lopez P."/>
            <person name="Macleod D."/>
            <person name="Dlutek M."/>
            <person name="Bowman S."/>
            <person name="Zhaxybayeva O."/>
            <person name="Birkeland N.-K."/>
            <person name="Doolittle W.F."/>
        </authorList>
    </citation>
    <scope>NUCLEOTIDE SEQUENCE [LARGE SCALE GENOMIC DNA]</scope>
    <source>
        <strain evidence="8 9">TCF52B</strain>
    </source>
</reference>
<sequence>MLFYVAFLIISLYFLLNKNNALLKSNKKLGSNYKISVIIPARNEEKNIEKILNSLRNQTLKVHEIIVVDDASEDNTAKVVEKFQEVKLIQLEDSPKQGWNGKSWAIWNGYLNSSGELLLFVDADVELEREAIETLVEKFNKYKGLISVWPYQRFEKFHEHFTLVFNLVIIYLSNLIGTFSRKPKGAFGPVILTSRKDYEFVGGHKAIRDSVLDDIKLGKLYSKSNINVKNFLGGRYIKFRMYPQNLRQLYEGFSKNMASGSISGGFFNLIIAILWTFGIFSALFTFDRYFVYRYFSVVVFLYLLSKNLGDYKWYDYIFFPIHLLFFAVTFFNSLYRKLFLHSVVWKGRKINV</sequence>
<evidence type="ECO:0000313" key="9">
    <source>
        <dbReference type="Proteomes" id="UP000002453"/>
    </source>
</evidence>
<dbReference type="PANTHER" id="PTHR43646">
    <property type="entry name" value="GLYCOSYLTRANSFERASE"/>
    <property type="match status" value="1"/>
</dbReference>
<proteinExistence type="predicted"/>
<feature type="transmembrane region" description="Helical" evidence="6">
    <location>
        <begin position="316"/>
        <end position="335"/>
    </location>
</feature>
<dbReference type="GO" id="GO:0016757">
    <property type="term" value="F:glycosyltransferase activity"/>
    <property type="evidence" value="ECO:0007669"/>
    <property type="project" value="UniProtKB-KW"/>
</dbReference>
<comment type="subcellular location">
    <subcellularLocation>
        <location evidence="1">Cell membrane</location>
    </subcellularLocation>
</comment>
<feature type="transmembrane region" description="Helical" evidence="6">
    <location>
        <begin position="265"/>
        <end position="284"/>
    </location>
</feature>
<dbReference type="CDD" id="cd00761">
    <property type="entry name" value="Glyco_tranf_GTA_type"/>
    <property type="match status" value="1"/>
</dbReference>
<name>B7IGF9_THEAB</name>
<dbReference type="SUPFAM" id="SSF53448">
    <property type="entry name" value="Nucleotide-diphospho-sugar transferases"/>
    <property type="match status" value="1"/>
</dbReference>
<dbReference type="AlphaFoldDB" id="B7IGF9"/>
<accession>B7IGF9</accession>